<evidence type="ECO:0000313" key="3">
    <source>
        <dbReference type="Proteomes" id="UP001597018"/>
    </source>
</evidence>
<comment type="caution">
    <text evidence="2">The sequence shown here is derived from an EMBL/GenBank/DDBJ whole genome shotgun (WGS) entry which is preliminary data.</text>
</comment>
<dbReference type="Proteomes" id="UP001597018">
    <property type="component" value="Unassembled WGS sequence"/>
</dbReference>
<dbReference type="RefSeq" id="WP_263251532.1">
    <property type="nucleotide sequence ID" value="NZ_BAABLT010000046.1"/>
</dbReference>
<feature type="domain" description="DUF397" evidence="1">
    <location>
        <begin position="11"/>
        <end position="63"/>
    </location>
</feature>
<dbReference type="InterPro" id="IPR007278">
    <property type="entry name" value="DUF397"/>
</dbReference>
<dbReference type="EMBL" id="JBHTIW010000018">
    <property type="protein sequence ID" value="MFD0922149.1"/>
    <property type="molecule type" value="Genomic_DNA"/>
</dbReference>
<organism evidence="2 3">
    <name type="scientific">Saccharopolyspora rosea</name>
    <dbReference type="NCBI Taxonomy" id="524884"/>
    <lineage>
        <taxon>Bacteria</taxon>
        <taxon>Bacillati</taxon>
        <taxon>Actinomycetota</taxon>
        <taxon>Actinomycetes</taxon>
        <taxon>Pseudonocardiales</taxon>
        <taxon>Pseudonocardiaceae</taxon>
        <taxon>Saccharopolyspora</taxon>
    </lineage>
</organism>
<accession>A0ABW3FUE4</accession>
<keyword evidence="3" id="KW-1185">Reference proteome</keyword>
<reference evidence="3" key="1">
    <citation type="journal article" date="2019" name="Int. J. Syst. Evol. Microbiol.">
        <title>The Global Catalogue of Microorganisms (GCM) 10K type strain sequencing project: providing services to taxonomists for standard genome sequencing and annotation.</title>
        <authorList>
            <consortium name="The Broad Institute Genomics Platform"/>
            <consortium name="The Broad Institute Genome Sequencing Center for Infectious Disease"/>
            <person name="Wu L."/>
            <person name="Ma J."/>
        </authorList>
    </citation>
    <scope>NUCLEOTIDE SEQUENCE [LARGE SCALE GENOMIC DNA]</scope>
    <source>
        <strain evidence="3">CCUG 56401</strain>
    </source>
</reference>
<proteinExistence type="predicted"/>
<evidence type="ECO:0000313" key="2">
    <source>
        <dbReference type="EMBL" id="MFD0922149.1"/>
    </source>
</evidence>
<evidence type="ECO:0000259" key="1">
    <source>
        <dbReference type="Pfam" id="PF04149"/>
    </source>
</evidence>
<dbReference type="Pfam" id="PF04149">
    <property type="entry name" value="DUF397"/>
    <property type="match status" value="1"/>
</dbReference>
<gene>
    <name evidence="2" type="ORF">ACFQ16_20590</name>
</gene>
<sequence>MTVQELLSRFATWRKSSRSLPRGECVEVGFATGAVGVRDSKNRAGGVLAFGPGQWDAFTSAVRAGKYDR</sequence>
<name>A0ABW3FUE4_9PSEU</name>
<protein>
    <submittedName>
        <fullName evidence="2">DUF397 domain-containing protein</fullName>
    </submittedName>
</protein>